<feature type="region of interest" description="Disordered" evidence="1">
    <location>
        <begin position="1"/>
        <end position="56"/>
    </location>
</feature>
<organism evidence="2">
    <name type="scientific">Hexamita inflata</name>
    <dbReference type="NCBI Taxonomy" id="28002"/>
    <lineage>
        <taxon>Eukaryota</taxon>
        <taxon>Metamonada</taxon>
        <taxon>Diplomonadida</taxon>
        <taxon>Hexamitidae</taxon>
        <taxon>Hexamitinae</taxon>
        <taxon>Hexamita</taxon>
    </lineage>
</organism>
<comment type="caution">
    <text evidence="2">The sequence shown here is derived from an EMBL/GenBank/DDBJ whole genome shotgun (WGS) entry which is preliminary data.</text>
</comment>
<reference evidence="3 4" key="2">
    <citation type="submission" date="2024-07" db="EMBL/GenBank/DDBJ databases">
        <authorList>
            <person name="Akdeniz Z."/>
        </authorList>
    </citation>
    <scope>NUCLEOTIDE SEQUENCE [LARGE SCALE GENOMIC DNA]</scope>
</reference>
<proteinExistence type="predicted"/>
<name>A0AA86UDP1_9EUKA</name>
<sequence>MLCMKAPSQRSKVRETVKLPEEGHRERRQVSRVWEQGKKAKPKATLDRTGSEQPSTIEDLEHERVRKGIKYSLILIQISLYKQLYNFSQLTHQILLLGNQDKLQFQRIALFAIISYYYFDNGVKSQIQLLLKFNLVSQVKYQSGYRLIIKLECKFNSYKSINGLRTAIETKLHLSN</sequence>
<dbReference type="EMBL" id="CAXDID020000183">
    <property type="protein sequence ID" value="CAL6050103.1"/>
    <property type="molecule type" value="Genomic_DNA"/>
</dbReference>
<feature type="compositionally biased region" description="Basic and acidic residues" evidence="1">
    <location>
        <begin position="12"/>
        <end position="29"/>
    </location>
</feature>
<dbReference type="EMBL" id="CATOUU010000772">
    <property type="protein sequence ID" value="CAI9947037.1"/>
    <property type="molecule type" value="Genomic_DNA"/>
</dbReference>
<evidence type="ECO:0000313" key="3">
    <source>
        <dbReference type="EMBL" id="CAL6050103.1"/>
    </source>
</evidence>
<reference evidence="2" key="1">
    <citation type="submission" date="2023-06" db="EMBL/GenBank/DDBJ databases">
        <authorList>
            <person name="Kurt Z."/>
        </authorList>
    </citation>
    <scope>NUCLEOTIDE SEQUENCE</scope>
</reference>
<evidence type="ECO:0000256" key="1">
    <source>
        <dbReference type="SAM" id="MobiDB-lite"/>
    </source>
</evidence>
<keyword evidence="4" id="KW-1185">Reference proteome</keyword>
<dbReference type="Proteomes" id="UP001642409">
    <property type="component" value="Unassembled WGS sequence"/>
</dbReference>
<evidence type="ECO:0000313" key="2">
    <source>
        <dbReference type="EMBL" id="CAI9947037.1"/>
    </source>
</evidence>
<protein>
    <submittedName>
        <fullName evidence="3">Hypothetical_protein</fullName>
    </submittedName>
</protein>
<dbReference type="AlphaFoldDB" id="A0AA86UDP1"/>
<evidence type="ECO:0000313" key="4">
    <source>
        <dbReference type="Proteomes" id="UP001642409"/>
    </source>
</evidence>
<gene>
    <name evidence="2" type="ORF">HINF_LOCUS34682</name>
    <name evidence="3" type="ORF">HINF_LOCUS43727</name>
</gene>
<accession>A0AA86UDP1</accession>